<evidence type="ECO:0000256" key="1">
    <source>
        <dbReference type="SAM" id="MobiDB-lite"/>
    </source>
</evidence>
<feature type="compositionally biased region" description="Basic and acidic residues" evidence="1">
    <location>
        <begin position="312"/>
        <end position="331"/>
    </location>
</feature>
<feature type="compositionally biased region" description="Acidic residues" evidence="1">
    <location>
        <begin position="42"/>
        <end position="74"/>
    </location>
</feature>
<dbReference type="FunFam" id="3.30.70.270:FF:000020">
    <property type="entry name" value="Transposon Tf2-6 polyprotein-like Protein"/>
    <property type="match status" value="1"/>
</dbReference>
<keyword evidence="2" id="KW-0695">RNA-directed DNA polymerase</keyword>
<dbReference type="InterPro" id="IPR051320">
    <property type="entry name" value="Viral_Replic_Matur_Polypro"/>
</dbReference>
<feature type="compositionally biased region" description="Acidic residues" evidence="1">
    <location>
        <begin position="20"/>
        <end position="31"/>
    </location>
</feature>
<dbReference type="EMBL" id="BKCJ010144352">
    <property type="protein sequence ID" value="GEX99673.1"/>
    <property type="molecule type" value="Genomic_DNA"/>
</dbReference>
<feature type="compositionally biased region" description="Polar residues" evidence="1">
    <location>
        <begin position="1"/>
        <end position="18"/>
    </location>
</feature>
<feature type="non-terminal residue" evidence="2">
    <location>
        <position position="1"/>
    </location>
</feature>
<evidence type="ECO:0000313" key="2">
    <source>
        <dbReference type="EMBL" id="GEX99673.1"/>
    </source>
</evidence>
<dbReference type="PANTHER" id="PTHR33064">
    <property type="entry name" value="POL PROTEIN"/>
    <property type="match status" value="1"/>
</dbReference>
<gene>
    <name evidence="2" type="ORF">Tci_371648</name>
</gene>
<protein>
    <submittedName>
        <fullName evidence="2">Reverse transcriptase domain-containing protein</fullName>
    </submittedName>
</protein>
<dbReference type="SUPFAM" id="SSF56672">
    <property type="entry name" value="DNA/RNA polymerases"/>
    <property type="match status" value="1"/>
</dbReference>
<proteinExistence type="predicted"/>
<dbReference type="GO" id="GO:0003964">
    <property type="term" value="F:RNA-directed DNA polymerase activity"/>
    <property type="evidence" value="ECO:0007669"/>
    <property type="project" value="UniProtKB-KW"/>
</dbReference>
<organism evidence="2">
    <name type="scientific">Tanacetum cinerariifolium</name>
    <name type="common">Dalmatian daisy</name>
    <name type="synonym">Chrysanthemum cinerariifolium</name>
    <dbReference type="NCBI Taxonomy" id="118510"/>
    <lineage>
        <taxon>Eukaryota</taxon>
        <taxon>Viridiplantae</taxon>
        <taxon>Streptophyta</taxon>
        <taxon>Embryophyta</taxon>
        <taxon>Tracheophyta</taxon>
        <taxon>Spermatophyta</taxon>
        <taxon>Magnoliopsida</taxon>
        <taxon>eudicotyledons</taxon>
        <taxon>Gunneridae</taxon>
        <taxon>Pentapetalae</taxon>
        <taxon>asterids</taxon>
        <taxon>campanulids</taxon>
        <taxon>Asterales</taxon>
        <taxon>Asteraceae</taxon>
        <taxon>Asteroideae</taxon>
        <taxon>Anthemideae</taxon>
        <taxon>Anthemidinae</taxon>
        <taxon>Tanacetum</taxon>
    </lineage>
</organism>
<dbReference type="InterPro" id="IPR021109">
    <property type="entry name" value="Peptidase_aspartic_dom_sf"/>
</dbReference>
<dbReference type="AlphaFoldDB" id="A0A699HD84"/>
<reference evidence="2" key="1">
    <citation type="journal article" date="2019" name="Sci. Rep.">
        <title>Draft genome of Tanacetum cinerariifolium, the natural source of mosquito coil.</title>
        <authorList>
            <person name="Yamashiro T."/>
            <person name="Shiraishi A."/>
            <person name="Satake H."/>
            <person name="Nakayama K."/>
        </authorList>
    </citation>
    <scope>NUCLEOTIDE SEQUENCE</scope>
</reference>
<dbReference type="InterPro" id="IPR043128">
    <property type="entry name" value="Rev_trsase/Diguanyl_cyclase"/>
</dbReference>
<keyword evidence="2" id="KW-0548">Nucleotidyltransferase</keyword>
<feature type="region of interest" description="Disordered" evidence="1">
    <location>
        <begin position="292"/>
        <end position="336"/>
    </location>
</feature>
<feature type="region of interest" description="Disordered" evidence="1">
    <location>
        <begin position="1"/>
        <end position="87"/>
    </location>
</feature>
<comment type="caution">
    <text evidence="2">The sequence shown here is derived from an EMBL/GenBank/DDBJ whole genome shotgun (WGS) entry which is preliminary data.</text>
</comment>
<name>A0A699HD84_TANCI</name>
<dbReference type="Gene3D" id="3.30.70.270">
    <property type="match status" value="2"/>
</dbReference>
<sequence>PLLDDSSLTALSQGNLVDSNLEEDLKEDPEEDHANYPTNEGNGDDESSYDNDDVDEEDEEASEDEDDDEEEEENLALADSSTVPIVDPIPLAGDTEEFEIDEARKMVKPQTPIPFPSEAEVARLLALPTTLPSLLTPLLSLLPQIPSPPLPVSSLPLPLPSPPTTSPTYAEAPLGYRAAEIQMRATSPPMLLPYTSYRNNIPEAEMPPQKKACLLLLLSDSRSGRVQQLVLLDSLVWMLLLRMLPLDGLGIERDRPYHRYTTMLLDKEATYACKAWAGSKDKNTTIETLEARDPEPHDAPAEAGSSCVADPFTKHDADRSRNGDDSHDSRTGKRRQVSTVHECTYADFLKCEPLNFKGTKGVVGLTQWMFPEESNESEKYVGGHPDIIHGSAGNGNDIARAYAVGTAGTNPKSNVVTGLYFDLSKSSIQHRLNARRDGYFDVIIGMDWLSKYHAAKDKSKEKRLGDIPIVQDFPKVFPEDLPALSEMKELSDQLKELSEQGFIIPSFSPWGALVFKQEHEEHLKLILELLKKEQLYAKFSKCEFWIPKVQFLGHVIDSKGIYVDLTKIKSIKYWASPKNETEIHQFLGLAGYYRIFIEGLSKIAKSMTKYTQRNVKFDWGDKEEAAFHLIKKKLCSVPILALPKGSKDFIKELKMRQRRWSELLSDYDFEIRYHPEKANPILEAHTKERKPKNLKAEDVEGMLVENSREPEKPRKEKLEPLVDGTLVRDAQLTGPELIHETTKKIFQIKQRIQATRDCQKSYADVRHKPLEFQVGDQVILKVALGFPEMIYLFDLHNQTIHLRPIFRCDLFGGVTSIAADVIVKVEKFNFLANFVIVDFEADPRVPIILGRPFLLTTKALVDLYEEKLTLRVGKEEVVFYTDKSSRHNSRDIQSVHCINIFDLSKDKPISGSTTSYSNLSLPSYESFCFDHQEENSSGNTTSHSLPEYESFCFDVDHIKEKSSGNTTSHYDLSLLEYK</sequence>
<dbReference type="Gene3D" id="2.40.70.10">
    <property type="entry name" value="Acid Proteases"/>
    <property type="match status" value="1"/>
</dbReference>
<dbReference type="InterPro" id="IPR043502">
    <property type="entry name" value="DNA/RNA_pol_sf"/>
</dbReference>
<keyword evidence="2" id="KW-0808">Transferase</keyword>
<dbReference type="PANTHER" id="PTHR33064:SF37">
    <property type="entry name" value="RIBONUCLEASE H"/>
    <property type="match status" value="1"/>
</dbReference>
<accession>A0A699HD84</accession>